<comment type="caution">
    <text evidence="6">The sequence shown here is derived from an EMBL/GenBank/DDBJ whole genome shotgun (WGS) entry which is preliminary data.</text>
</comment>
<keyword evidence="1" id="KW-0677">Repeat</keyword>
<name>A0A210PN82_MIZYE</name>
<evidence type="ECO:0000256" key="2">
    <source>
        <dbReference type="ARBA" id="ARBA00023043"/>
    </source>
</evidence>
<evidence type="ECO:0000313" key="6">
    <source>
        <dbReference type="EMBL" id="OWF37948.1"/>
    </source>
</evidence>
<dbReference type="InterPro" id="IPR051631">
    <property type="entry name" value="Ankyrin-KH/SAM_domain"/>
</dbReference>
<feature type="region of interest" description="Disordered" evidence="4">
    <location>
        <begin position="779"/>
        <end position="803"/>
    </location>
</feature>
<evidence type="ECO:0000256" key="1">
    <source>
        <dbReference type="ARBA" id="ARBA00022737"/>
    </source>
</evidence>
<dbReference type="Gene3D" id="1.25.40.20">
    <property type="entry name" value="Ankyrin repeat-containing domain"/>
    <property type="match status" value="3"/>
</dbReference>
<dbReference type="PROSITE" id="PS50105">
    <property type="entry name" value="SAM_DOMAIN"/>
    <property type="match status" value="1"/>
</dbReference>
<dbReference type="GO" id="GO:0045087">
    <property type="term" value="P:innate immune response"/>
    <property type="evidence" value="ECO:0007669"/>
    <property type="project" value="TreeGrafter"/>
</dbReference>
<dbReference type="Pfam" id="PF12796">
    <property type="entry name" value="Ank_2"/>
    <property type="match status" value="3"/>
</dbReference>
<dbReference type="AlphaFoldDB" id="A0A210PN82"/>
<dbReference type="SMART" id="SM00248">
    <property type="entry name" value="ANK"/>
    <property type="match status" value="10"/>
</dbReference>
<feature type="compositionally biased region" description="Polar residues" evidence="4">
    <location>
        <begin position="383"/>
        <end position="396"/>
    </location>
</feature>
<dbReference type="Gene3D" id="1.10.150.50">
    <property type="entry name" value="Transcription Factor, Ets-1"/>
    <property type="match status" value="1"/>
</dbReference>
<feature type="compositionally biased region" description="Low complexity" evidence="4">
    <location>
        <begin position="545"/>
        <end position="575"/>
    </location>
</feature>
<feature type="compositionally biased region" description="Polar residues" evidence="4">
    <location>
        <begin position="581"/>
        <end position="600"/>
    </location>
</feature>
<dbReference type="GO" id="GO:0005737">
    <property type="term" value="C:cytoplasm"/>
    <property type="evidence" value="ECO:0007669"/>
    <property type="project" value="TreeGrafter"/>
</dbReference>
<evidence type="ECO:0000313" key="7">
    <source>
        <dbReference type="Proteomes" id="UP000242188"/>
    </source>
</evidence>
<protein>
    <submittedName>
        <fullName evidence="6">Ankyrin repeat and SAM domain-containing protein 6</fullName>
    </submittedName>
</protein>
<feature type="domain" description="SAM" evidence="5">
    <location>
        <begin position="695"/>
        <end position="758"/>
    </location>
</feature>
<dbReference type="PANTHER" id="PTHR23206:SF5">
    <property type="entry name" value="ANKYRIN REPEAT AND KH DOMAIN-CONTAINING PROTEIN 1"/>
    <property type="match status" value="1"/>
</dbReference>
<sequence>MDRVRLLLSACEHGDIPSVQALLDEGLDVDSTDPDETTPLQVAAANGHDHIVRLLLMHGAALDRRNVYGWAPLMQASRHGHANVAATLLQQRQADINAKNRLGTSSLTLAARGGHLQVVRLLVDFGSDLNISGNSASGECEFTPLLAAAQHGHDAVLRFILDRGSDVNYRTPSTGQSALMLAALNGHMKTAQILVERGCDPNVMNVDNKTALEIATRRGRREVASYLDRKTINKPKIEPEEVKPDIIEAAKHGDILRIQAILDKDLSQIDASSPQDGATPLMFAAMTGQIDVARLLVARECDINKQDTISGWTALMQATYHGKKSVAMFLIEQGADVTIQAKNGCTAFDMALIIEDVDTELLRLLASKAMSVNKEDKGKKSSAKQNGLSKTFTATDSGVDEQPKSGLKAWLSRLSSRIKNTKLGRTMNSTNRLTPVTALHSSTSVQDLTLTVPMSPLVPPRKTNNFMDQSHISTSYDQILMENKKSASMYTLDINPPNSNLTNETLKPVIPPFLPTPTFDLDISSPRSKPLSARGPDTSSSLHSPMRPMMKSPMMFMPNKTSSNLSSSPASPSSSGRFVAANQNNGDYNENGIYSPTNNKGPLAFLPPQTPSRLFMPRKSSVPSAFRTASNTTSPNSSTSGSSSVTPQRSHSHGRSTSSKESTTSTLTPSPSPTPGKFQEDPGHILSSLHENESNTNDELSGILKKLSLEKYQPIFEEQEVDMEAFLTLNDTDLNELGISHTQSRQQILKTISELKTGKGKERQQFVDTMTTFQTTLRVRPADPSSRINGWSHPSSSGDTDHS</sequence>
<feature type="repeat" description="ANK" evidence="3">
    <location>
        <begin position="310"/>
        <end position="342"/>
    </location>
</feature>
<keyword evidence="2 3" id="KW-0040">ANK repeat</keyword>
<evidence type="ECO:0000259" key="5">
    <source>
        <dbReference type="PROSITE" id="PS50105"/>
    </source>
</evidence>
<feature type="compositionally biased region" description="Low complexity" evidence="4">
    <location>
        <begin position="656"/>
        <end position="669"/>
    </location>
</feature>
<feature type="region of interest" description="Disordered" evidence="4">
    <location>
        <begin position="373"/>
        <end position="400"/>
    </location>
</feature>
<evidence type="ECO:0000256" key="3">
    <source>
        <dbReference type="PROSITE-ProRule" id="PRU00023"/>
    </source>
</evidence>
<feature type="repeat" description="ANK" evidence="3">
    <location>
        <begin position="68"/>
        <end position="101"/>
    </location>
</feature>
<evidence type="ECO:0000256" key="4">
    <source>
        <dbReference type="SAM" id="MobiDB-lite"/>
    </source>
</evidence>
<feature type="compositionally biased region" description="Polar residues" evidence="4">
    <location>
        <begin position="786"/>
        <end position="803"/>
    </location>
</feature>
<dbReference type="PRINTS" id="PR01415">
    <property type="entry name" value="ANKYRIN"/>
</dbReference>
<proteinExistence type="predicted"/>
<dbReference type="PROSITE" id="PS50088">
    <property type="entry name" value="ANK_REPEAT"/>
    <property type="match status" value="7"/>
</dbReference>
<reference evidence="6 7" key="1">
    <citation type="journal article" date="2017" name="Nat. Ecol. Evol.">
        <title>Scallop genome provides insights into evolution of bilaterian karyotype and development.</title>
        <authorList>
            <person name="Wang S."/>
            <person name="Zhang J."/>
            <person name="Jiao W."/>
            <person name="Li J."/>
            <person name="Xun X."/>
            <person name="Sun Y."/>
            <person name="Guo X."/>
            <person name="Huan P."/>
            <person name="Dong B."/>
            <person name="Zhang L."/>
            <person name="Hu X."/>
            <person name="Sun X."/>
            <person name="Wang J."/>
            <person name="Zhao C."/>
            <person name="Wang Y."/>
            <person name="Wang D."/>
            <person name="Huang X."/>
            <person name="Wang R."/>
            <person name="Lv J."/>
            <person name="Li Y."/>
            <person name="Zhang Z."/>
            <person name="Liu B."/>
            <person name="Lu W."/>
            <person name="Hui Y."/>
            <person name="Liang J."/>
            <person name="Zhou Z."/>
            <person name="Hou R."/>
            <person name="Li X."/>
            <person name="Liu Y."/>
            <person name="Li H."/>
            <person name="Ning X."/>
            <person name="Lin Y."/>
            <person name="Zhao L."/>
            <person name="Xing Q."/>
            <person name="Dou J."/>
            <person name="Li Y."/>
            <person name="Mao J."/>
            <person name="Guo H."/>
            <person name="Dou H."/>
            <person name="Li T."/>
            <person name="Mu C."/>
            <person name="Jiang W."/>
            <person name="Fu Q."/>
            <person name="Fu X."/>
            <person name="Miao Y."/>
            <person name="Liu J."/>
            <person name="Yu Q."/>
            <person name="Li R."/>
            <person name="Liao H."/>
            <person name="Li X."/>
            <person name="Kong Y."/>
            <person name="Jiang Z."/>
            <person name="Chourrout D."/>
            <person name="Li R."/>
            <person name="Bao Z."/>
        </authorList>
    </citation>
    <scope>NUCLEOTIDE SEQUENCE [LARGE SCALE GENOMIC DNA]</scope>
    <source>
        <strain evidence="6 7">PY_sf001</strain>
    </source>
</reference>
<keyword evidence="7" id="KW-1185">Reference proteome</keyword>
<dbReference type="Proteomes" id="UP000242188">
    <property type="component" value="Unassembled WGS sequence"/>
</dbReference>
<dbReference type="InterPro" id="IPR013761">
    <property type="entry name" value="SAM/pointed_sf"/>
</dbReference>
<dbReference type="STRING" id="6573.A0A210PN82"/>
<dbReference type="InterPro" id="IPR001660">
    <property type="entry name" value="SAM"/>
</dbReference>
<feature type="repeat" description="ANK" evidence="3">
    <location>
        <begin position="102"/>
        <end position="134"/>
    </location>
</feature>
<feature type="region of interest" description="Disordered" evidence="4">
    <location>
        <begin position="520"/>
        <end position="697"/>
    </location>
</feature>
<dbReference type="EMBL" id="NEDP02005575">
    <property type="protein sequence ID" value="OWF37948.1"/>
    <property type="molecule type" value="Genomic_DNA"/>
</dbReference>
<dbReference type="SUPFAM" id="SSF48403">
    <property type="entry name" value="Ankyrin repeat"/>
    <property type="match status" value="1"/>
</dbReference>
<dbReference type="InterPro" id="IPR036770">
    <property type="entry name" value="Ankyrin_rpt-contain_sf"/>
</dbReference>
<accession>A0A210PN82</accession>
<feature type="repeat" description="ANK" evidence="3">
    <location>
        <begin position="140"/>
        <end position="172"/>
    </location>
</feature>
<dbReference type="PROSITE" id="PS50297">
    <property type="entry name" value="ANK_REP_REGION"/>
    <property type="match status" value="6"/>
</dbReference>
<dbReference type="SMART" id="SM00454">
    <property type="entry name" value="SAM"/>
    <property type="match status" value="1"/>
</dbReference>
<dbReference type="Pfam" id="PF00536">
    <property type="entry name" value="SAM_1"/>
    <property type="match status" value="1"/>
</dbReference>
<dbReference type="InterPro" id="IPR002110">
    <property type="entry name" value="Ankyrin_rpt"/>
</dbReference>
<feature type="repeat" description="ANK" evidence="3">
    <location>
        <begin position="35"/>
        <end position="67"/>
    </location>
</feature>
<feature type="repeat" description="ANK" evidence="3">
    <location>
        <begin position="276"/>
        <end position="308"/>
    </location>
</feature>
<gene>
    <name evidence="6" type="ORF">KP79_PYT14268</name>
</gene>
<dbReference type="Pfam" id="PF13637">
    <property type="entry name" value="Ank_4"/>
    <property type="match status" value="1"/>
</dbReference>
<dbReference type="SUPFAM" id="SSF47769">
    <property type="entry name" value="SAM/Pointed domain"/>
    <property type="match status" value="1"/>
</dbReference>
<dbReference type="PANTHER" id="PTHR23206">
    <property type="entry name" value="MASK PROTEIN"/>
    <property type="match status" value="1"/>
</dbReference>
<feature type="repeat" description="ANK" evidence="3">
    <location>
        <begin position="174"/>
        <end position="206"/>
    </location>
</feature>
<feature type="compositionally biased region" description="Low complexity" evidence="4">
    <location>
        <begin position="628"/>
        <end position="646"/>
    </location>
</feature>
<organism evidence="6 7">
    <name type="scientific">Mizuhopecten yessoensis</name>
    <name type="common">Japanese scallop</name>
    <name type="synonym">Patinopecten yessoensis</name>
    <dbReference type="NCBI Taxonomy" id="6573"/>
    <lineage>
        <taxon>Eukaryota</taxon>
        <taxon>Metazoa</taxon>
        <taxon>Spiralia</taxon>
        <taxon>Lophotrochozoa</taxon>
        <taxon>Mollusca</taxon>
        <taxon>Bivalvia</taxon>
        <taxon>Autobranchia</taxon>
        <taxon>Pteriomorphia</taxon>
        <taxon>Pectinida</taxon>
        <taxon>Pectinoidea</taxon>
        <taxon>Pectinidae</taxon>
        <taxon>Mizuhopecten</taxon>
    </lineage>
</organism>
<dbReference type="OrthoDB" id="539213at2759"/>